<feature type="transmembrane region" description="Helical" evidence="1">
    <location>
        <begin position="126"/>
        <end position="143"/>
    </location>
</feature>
<evidence type="ECO:0000256" key="1">
    <source>
        <dbReference type="SAM" id="Phobius"/>
    </source>
</evidence>
<gene>
    <name evidence="2" type="ORF">SDC9_103870</name>
</gene>
<proteinExistence type="predicted"/>
<name>A0A645AUY1_9ZZZZ</name>
<accession>A0A645AUY1</accession>
<evidence type="ECO:0000313" key="2">
    <source>
        <dbReference type="EMBL" id="MPM57052.1"/>
    </source>
</evidence>
<dbReference type="EMBL" id="VSSQ01016068">
    <property type="protein sequence ID" value="MPM57052.1"/>
    <property type="molecule type" value="Genomic_DNA"/>
</dbReference>
<dbReference type="AlphaFoldDB" id="A0A645AUY1"/>
<organism evidence="2">
    <name type="scientific">bioreactor metagenome</name>
    <dbReference type="NCBI Taxonomy" id="1076179"/>
    <lineage>
        <taxon>unclassified sequences</taxon>
        <taxon>metagenomes</taxon>
        <taxon>ecological metagenomes</taxon>
    </lineage>
</organism>
<feature type="transmembrane region" description="Helical" evidence="1">
    <location>
        <begin position="65"/>
        <end position="88"/>
    </location>
</feature>
<comment type="caution">
    <text evidence="2">The sequence shown here is derived from an EMBL/GenBank/DDBJ whole genome shotgun (WGS) entry which is preliminary data.</text>
</comment>
<keyword evidence="1" id="KW-0812">Transmembrane</keyword>
<feature type="transmembrane region" description="Helical" evidence="1">
    <location>
        <begin position="21"/>
        <end position="45"/>
    </location>
</feature>
<keyword evidence="1" id="KW-0472">Membrane</keyword>
<reference evidence="2" key="1">
    <citation type="submission" date="2019-08" db="EMBL/GenBank/DDBJ databases">
        <authorList>
            <person name="Kucharzyk K."/>
            <person name="Murdoch R.W."/>
            <person name="Higgins S."/>
            <person name="Loffler F."/>
        </authorList>
    </citation>
    <scope>NUCLEOTIDE SEQUENCE</scope>
</reference>
<evidence type="ECO:0008006" key="3">
    <source>
        <dbReference type="Google" id="ProtNLM"/>
    </source>
</evidence>
<feature type="transmembrane region" description="Helical" evidence="1">
    <location>
        <begin position="95"/>
        <end position="114"/>
    </location>
</feature>
<protein>
    <recommendedName>
        <fullName evidence="3">DUF4345 domain-containing protein</fullName>
    </recommendedName>
</protein>
<sequence>MSKITERFFPQPAGNDYQGNHFASWVFLGLALLGLGRSLIHILAADGGAGSIAGMNLTGFDAADVIFVFALWGSAQLLTAVLQLLVYWRYKSLIPLMYLFMLAEVLLRMFVGLIKPAAFSHTPPGAFSNYLLIPLLIAMLILTQKKC</sequence>
<keyword evidence="1" id="KW-1133">Transmembrane helix</keyword>